<dbReference type="EMBL" id="CAJNOG010006648">
    <property type="protein sequence ID" value="CAF1561506.1"/>
    <property type="molecule type" value="Genomic_DNA"/>
</dbReference>
<reference evidence="1" key="1">
    <citation type="submission" date="2021-02" db="EMBL/GenBank/DDBJ databases">
        <authorList>
            <person name="Nowell W R."/>
        </authorList>
    </citation>
    <scope>NUCLEOTIDE SEQUENCE</scope>
</reference>
<organism evidence="1 2">
    <name type="scientific">Adineta steineri</name>
    <dbReference type="NCBI Taxonomy" id="433720"/>
    <lineage>
        <taxon>Eukaryota</taxon>
        <taxon>Metazoa</taxon>
        <taxon>Spiralia</taxon>
        <taxon>Gnathifera</taxon>
        <taxon>Rotifera</taxon>
        <taxon>Eurotatoria</taxon>
        <taxon>Bdelloidea</taxon>
        <taxon>Adinetida</taxon>
        <taxon>Adinetidae</taxon>
        <taxon>Adineta</taxon>
    </lineage>
</organism>
<proteinExistence type="predicted"/>
<accession>A0A815XTF2</accession>
<dbReference type="AlphaFoldDB" id="A0A815XTF2"/>
<comment type="caution">
    <text evidence="1">The sequence shown here is derived from an EMBL/GenBank/DDBJ whole genome shotgun (WGS) entry which is preliminary data.</text>
</comment>
<dbReference type="Proteomes" id="UP000663845">
    <property type="component" value="Unassembled WGS sequence"/>
</dbReference>
<protein>
    <submittedName>
        <fullName evidence="1">Uncharacterized protein</fullName>
    </submittedName>
</protein>
<gene>
    <name evidence="1" type="ORF">JYZ213_LOCUS46909</name>
</gene>
<evidence type="ECO:0000313" key="1">
    <source>
        <dbReference type="EMBL" id="CAF1561506.1"/>
    </source>
</evidence>
<sequence length="45" mass="5074">CSELELIAIRACAATLCCGTIKDEWFQKTVAPWLDQFMAAHEVIF</sequence>
<feature type="non-terminal residue" evidence="1">
    <location>
        <position position="1"/>
    </location>
</feature>
<evidence type="ECO:0000313" key="2">
    <source>
        <dbReference type="Proteomes" id="UP000663845"/>
    </source>
</evidence>
<name>A0A815XTF2_9BILA</name>